<name>K7K0Z6_SOYBN</name>
<dbReference type="Gramene" id="KRH07055">
    <property type="protein sequence ID" value="KRH07055"/>
    <property type="gene ID" value="GLYMA_16G064600"/>
</dbReference>
<dbReference type="eggNOG" id="ENOG502QRDV">
    <property type="taxonomic scope" value="Eukaryota"/>
</dbReference>
<reference evidence="2 3" key="1">
    <citation type="journal article" date="2010" name="Nature">
        <title>Genome sequence of the palaeopolyploid soybean.</title>
        <authorList>
            <person name="Schmutz J."/>
            <person name="Cannon S.B."/>
            <person name="Schlueter J."/>
            <person name="Ma J."/>
            <person name="Mitros T."/>
            <person name="Nelson W."/>
            <person name="Hyten D.L."/>
            <person name="Song Q."/>
            <person name="Thelen J.J."/>
            <person name="Cheng J."/>
            <person name="Xu D."/>
            <person name="Hellsten U."/>
            <person name="May G.D."/>
            <person name="Yu Y."/>
            <person name="Sakurai T."/>
            <person name="Umezawa T."/>
            <person name="Bhattacharyya M.K."/>
            <person name="Sandhu D."/>
            <person name="Valliyodan B."/>
            <person name="Lindquist E."/>
            <person name="Peto M."/>
            <person name="Grant D."/>
            <person name="Shu S."/>
            <person name="Goodstein D."/>
            <person name="Barry K."/>
            <person name="Futrell-Griggs M."/>
            <person name="Abernathy B."/>
            <person name="Du J."/>
            <person name="Tian Z."/>
            <person name="Zhu L."/>
            <person name="Gill N."/>
            <person name="Joshi T."/>
            <person name="Libault M."/>
            <person name="Sethuraman A."/>
            <person name="Zhang X.-C."/>
            <person name="Shinozaki K."/>
            <person name="Nguyen H.T."/>
            <person name="Wing R.A."/>
            <person name="Cregan P."/>
            <person name="Specht J."/>
            <person name="Grimwood J."/>
            <person name="Rokhsar D."/>
            <person name="Stacey G."/>
            <person name="Shoemaker R.C."/>
            <person name="Jackson S.A."/>
        </authorList>
    </citation>
    <scope>NUCLEOTIDE SEQUENCE [LARGE SCALE GENOMIC DNA]</scope>
    <source>
        <strain evidence="3">cv. Williams 82</strain>
        <tissue evidence="2">Callus</tissue>
    </source>
</reference>
<dbReference type="PaxDb" id="3847-GLYMA0196S130.1"/>
<dbReference type="Proteomes" id="UP000008827">
    <property type="component" value="Chromosome 16"/>
</dbReference>
<dbReference type="Pfam" id="PF05695">
    <property type="entry name" value="Ycf2"/>
    <property type="match status" value="1"/>
</dbReference>
<organism evidence="3">
    <name type="scientific">Glycine max</name>
    <name type="common">Soybean</name>
    <name type="synonym">Glycine hispida</name>
    <dbReference type="NCBI Taxonomy" id="3847"/>
    <lineage>
        <taxon>Eukaryota</taxon>
        <taxon>Viridiplantae</taxon>
        <taxon>Streptophyta</taxon>
        <taxon>Embryophyta</taxon>
        <taxon>Tracheophyta</taxon>
        <taxon>Spermatophyta</taxon>
        <taxon>Magnoliopsida</taxon>
        <taxon>eudicotyledons</taxon>
        <taxon>Gunneridae</taxon>
        <taxon>Pentapetalae</taxon>
        <taxon>rosids</taxon>
        <taxon>fabids</taxon>
        <taxon>Fabales</taxon>
        <taxon>Fabaceae</taxon>
        <taxon>Papilionoideae</taxon>
        <taxon>50 kb inversion clade</taxon>
        <taxon>NPAAA clade</taxon>
        <taxon>indigoferoid/millettioid clade</taxon>
        <taxon>Phaseoleae</taxon>
        <taxon>Glycine</taxon>
        <taxon>Glycine subgen. Soja</taxon>
    </lineage>
</organism>
<dbReference type="EMBL" id="CM000849">
    <property type="protein sequence ID" value="KRH07055.1"/>
    <property type="molecule type" value="Genomic_DNA"/>
</dbReference>
<sequence>MLVSKGELDSPNKILLLNKNSFWGLFHLFHDRNIGRYTLHHNFESEEIFQEMTNLLTLSITQWDLVYHKKFTFSIDFSGLDQKHFLNELFNSRDE</sequence>
<dbReference type="STRING" id="3847.K7K0Z6"/>
<accession>K7K0Z6</accession>
<dbReference type="EnsemblPlants" id="KRH07055">
    <property type="protein sequence ID" value="KRH07055"/>
    <property type="gene ID" value="GLYMA_16G064600"/>
</dbReference>
<reference evidence="3" key="2">
    <citation type="submission" date="2018-02" db="UniProtKB">
        <authorList>
            <consortium name="EnsemblPlants"/>
        </authorList>
    </citation>
    <scope>IDENTIFICATION</scope>
    <source>
        <strain evidence="3">Williams 82</strain>
    </source>
</reference>
<evidence type="ECO:0000259" key="1">
    <source>
        <dbReference type="Pfam" id="PF05695"/>
    </source>
</evidence>
<evidence type="ECO:0000313" key="2">
    <source>
        <dbReference type="EMBL" id="KRH07055.1"/>
    </source>
</evidence>
<dbReference type="InterPro" id="IPR056777">
    <property type="entry name" value="Ycf2_N"/>
</dbReference>
<feature type="domain" description="Ycf2 N-terminal" evidence="1">
    <location>
        <begin position="3"/>
        <end position="95"/>
    </location>
</feature>
<dbReference type="HOGENOM" id="CLU_168543_0_0_1"/>
<protein>
    <recommendedName>
        <fullName evidence="1">Ycf2 N-terminal domain-containing protein</fullName>
    </recommendedName>
</protein>
<gene>
    <name evidence="2" type="ORF">GLYMA_16G064600</name>
</gene>
<evidence type="ECO:0000313" key="4">
    <source>
        <dbReference type="Proteomes" id="UP000008827"/>
    </source>
</evidence>
<dbReference type="AlphaFoldDB" id="K7K0Z6"/>
<proteinExistence type="predicted"/>
<dbReference type="InParanoid" id="K7K0Z6"/>
<reference evidence="2" key="3">
    <citation type="submission" date="2018-07" db="EMBL/GenBank/DDBJ databases">
        <title>WGS assembly of Glycine max.</title>
        <authorList>
            <person name="Schmutz J."/>
            <person name="Cannon S."/>
            <person name="Schlueter J."/>
            <person name="Ma J."/>
            <person name="Mitros T."/>
            <person name="Nelson W."/>
            <person name="Hyten D."/>
            <person name="Song Q."/>
            <person name="Thelen J."/>
            <person name="Cheng J."/>
            <person name="Xu D."/>
            <person name="Hellsten U."/>
            <person name="May G."/>
            <person name="Yu Y."/>
            <person name="Sakurai T."/>
            <person name="Umezawa T."/>
            <person name="Bhattacharyya M."/>
            <person name="Sandhu D."/>
            <person name="Valliyodan B."/>
            <person name="Lindquist E."/>
            <person name="Peto M."/>
            <person name="Grant D."/>
            <person name="Shu S."/>
            <person name="Goodstein D."/>
            <person name="Barry K."/>
            <person name="Futrell-Griggs M."/>
            <person name="Abernathy B."/>
            <person name="Du J."/>
            <person name="Tian Z."/>
            <person name="Zhu L."/>
            <person name="Gill N."/>
            <person name="Joshi T."/>
            <person name="Libault M."/>
            <person name="Sethuraman A."/>
            <person name="Zhang X."/>
            <person name="Shinozaki K."/>
            <person name="Nguyen H."/>
            <person name="Wing R."/>
            <person name="Cregan P."/>
            <person name="Specht J."/>
            <person name="Grimwood J."/>
            <person name="Rokhsar D."/>
            <person name="Stacey G."/>
            <person name="Shoemaker R."/>
            <person name="Jackson S."/>
        </authorList>
    </citation>
    <scope>NUCLEOTIDE SEQUENCE</scope>
    <source>
        <tissue evidence="2">Callus</tissue>
    </source>
</reference>
<dbReference type="OMA" id="HDRNIGR"/>
<evidence type="ECO:0000313" key="3">
    <source>
        <dbReference type="EnsemblPlants" id="KRH07055"/>
    </source>
</evidence>
<keyword evidence="4" id="KW-1185">Reference proteome</keyword>